<dbReference type="RefSeq" id="XP_024319608.1">
    <property type="nucleotide sequence ID" value="XM_024472793.1"/>
</dbReference>
<keyword evidence="6" id="KW-0464">Manganese</keyword>
<evidence type="ECO:0000256" key="6">
    <source>
        <dbReference type="ARBA" id="ARBA00023211"/>
    </source>
</evidence>
<dbReference type="GO" id="GO:0005739">
    <property type="term" value="C:mitochondrion"/>
    <property type="evidence" value="ECO:0007669"/>
    <property type="project" value="TreeGrafter"/>
</dbReference>
<dbReference type="GO" id="GO:0016818">
    <property type="term" value="F:hydrolase activity, acting on acid anhydrides, in phosphorus-containing anhydrides"/>
    <property type="evidence" value="ECO:0007669"/>
    <property type="project" value="InterPro"/>
</dbReference>
<dbReference type="EMBL" id="KV441431">
    <property type="protein sequence ID" value="OAF54301.1"/>
    <property type="molecule type" value="Genomic_DNA"/>
</dbReference>
<evidence type="ECO:0000256" key="3">
    <source>
        <dbReference type="ARBA" id="ARBA00022723"/>
    </source>
</evidence>
<evidence type="ECO:0000256" key="5">
    <source>
        <dbReference type="ARBA" id="ARBA00022842"/>
    </source>
</evidence>
<dbReference type="OrthoDB" id="1695362at2759"/>
<dbReference type="PANTHER" id="PTHR12318">
    <property type="entry name" value="TESTOSTERONE-REGULATED PROTEIN RP2"/>
    <property type="match status" value="1"/>
</dbReference>
<accession>A0A176ZZ40</accession>
<evidence type="ECO:0000256" key="7">
    <source>
        <dbReference type="SAM" id="MobiDB-lite"/>
    </source>
</evidence>
<feature type="region of interest" description="Disordered" evidence="7">
    <location>
        <begin position="49"/>
        <end position="86"/>
    </location>
</feature>
<dbReference type="SUPFAM" id="SSF55811">
    <property type="entry name" value="Nudix"/>
    <property type="match status" value="1"/>
</dbReference>
<comment type="cofactor">
    <cofactor evidence="2">
        <name>Mg(2+)</name>
        <dbReference type="ChEBI" id="CHEBI:18420"/>
    </cofactor>
</comment>
<feature type="domain" description="Nudix hydrolase" evidence="8">
    <location>
        <begin position="79"/>
        <end position="286"/>
    </location>
</feature>
<proteinExistence type="predicted"/>
<evidence type="ECO:0000256" key="1">
    <source>
        <dbReference type="ARBA" id="ARBA00001936"/>
    </source>
</evidence>
<dbReference type="CDD" id="cd18870">
    <property type="entry name" value="NUDIX_AcylCoAdiphos_Nudt19"/>
    <property type="match status" value="1"/>
</dbReference>
<evidence type="ECO:0000259" key="8">
    <source>
        <dbReference type="PROSITE" id="PS51462"/>
    </source>
</evidence>
<dbReference type="PANTHER" id="PTHR12318:SF0">
    <property type="entry name" value="ACYL-COENZYME A DIPHOSPHATASE NUDT19"/>
    <property type="match status" value="1"/>
</dbReference>
<keyword evidence="4" id="KW-0378">Hydrolase</keyword>
<protein>
    <recommendedName>
        <fullName evidence="8">Nudix hydrolase domain-containing protein</fullName>
    </recommendedName>
</protein>
<dbReference type="InterPro" id="IPR039121">
    <property type="entry name" value="NUDT19"/>
</dbReference>
<gene>
    <name evidence="9" type="ORF">VC83_09353</name>
</gene>
<reference evidence="9" key="1">
    <citation type="submission" date="2016-03" db="EMBL/GenBank/DDBJ databases">
        <title>Updated assembly of Pseudogymnoascus destructans, the fungus causing white-nose syndrome of bats.</title>
        <authorList>
            <person name="Palmer J.M."/>
            <person name="Drees K.P."/>
            <person name="Foster J.T."/>
            <person name="Lindner D.L."/>
        </authorList>
    </citation>
    <scope>NUCLEOTIDE SEQUENCE [LARGE SCALE GENOMIC DNA]</scope>
    <source>
        <strain evidence="9">20631-21</strain>
    </source>
</reference>
<dbReference type="Proteomes" id="UP000077154">
    <property type="component" value="Unassembled WGS sequence"/>
</dbReference>
<keyword evidence="5" id="KW-0460">Magnesium</keyword>
<dbReference type="GeneID" id="36292385"/>
<dbReference type="Gene3D" id="3.90.79.10">
    <property type="entry name" value="Nucleoside Triphosphate Pyrophosphohydrolase"/>
    <property type="match status" value="1"/>
</dbReference>
<dbReference type="PROSITE" id="PS51462">
    <property type="entry name" value="NUDIX"/>
    <property type="match status" value="1"/>
</dbReference>
<evidence type="ECO:0000313" key="9">
    <source>
        <dbReference type="EMBL" id="OAF54301.1"/>
    </source>
</evidence>
<dbReference type="InterPro" id="IPR015797">
    <property type="entry name" value="NUDIX_hydrolase-like_dom_sf"/>
</dbReference>
<dbReference type="AlphaFoldDB" id="A0A176ZZ40"/>
<sequence length="398" mass="43896">MPPGLRSLSTFTNTATKLEHFLGLAFRRVRRQLGHLAFTPLRIRELRSRGTELNTEKRTITTMPPPQPRTHKAKPPSPEPRPSSSILLISPENKILLLHRVKTSSSFASAHVFPGGNLSSQDGPIPAPSSPERHVDSPVYRLGAIRECFEESGILLARHRDGGGMLEVPDAERERARRAIHSGELKFGEWVKEMGGVVDADALLPFTRWITPTSVPRRFTTQMYVYFWPLPGAGQDAKIPIGGDAMIPTPTSDGGLEHTAAVFQSCATWLEQARRNEIIMFPPQLYLIWLLGKFFEGGKGGAMDLREQREKANEFLKGSGANGVPWADKVISPVPLGMFEGRAVLSLDHPGPELKGSGRRGESGHVVQVRFSKEGPRDAEVRDAVEMKKLMGEAKGKL</sequence>
<feature type="compositionally biased region" description="Basic and acidic residues" evidence="7">
    <location>
        <begin position="49"/>
        <end position="59"/>
    </location>
</feature>
<comment type="cofactor">
    <cofactor evidence="1">
        <name>Mn(2+)</name>
        <dbReference type="ChEBI" id="CHEBI:29035"/>
    </cofactor>
</comment>
<name>A0A176ZZ40_9PEZI</name>
<evidence type="ECO:0000256" key="2">
    <source>
        <dbReference type="ARBA" id="ARBA00001946"/>
    </source>
</evidence>
<keyword evidence="3" id="KW-0479">Metal-binding</keyword>
<dbReference type="InterPro" id="IPR000086">
    <property type="entry name" value="NUDIX_hydrolase_dom"/>
</dbReference>
<dbReference type="GO" id="GO:0046872">
    <property type="term" value="F:metal ion binding"/>
    <property type="evidence" value="ECO:0007669"/>
    <property type="project" value="UniProtKB-KW"/>
</dbReference>
<evidence type="ECO:0000256" key="4">
    <source>
        <dbReference type="ARBA" id="ARBA00022801"/>
    </source>
</evidence>
<organism evidence="9">
    <name type="scientific">Pseudogymnoascus destructans</name>
    <dbReference type="NCBI Taxonomy" id="655981"/>
    <lineage>
        <taxon>Eukaryota</taxon>
        <taxon>Fungi</taxon>
        <taxon>Dikarya</taxon>
        <taxon>Ascomycota</taxon>
        <taxon>Pezizomycotina</taxon>
        <taxon>Leotiomycetes</taxon>
        <taxon>Thelebolales</taxon>
        <taxon>Thelebolaceae</taxon>
        <taxon>Pseudogymnoascus</taxon>
    </lineage>
</organism>